<accession>A0A0G0MZJ3</accession>
<evidence type="ECO:0000313" key="2">
    <source>
        <dbReference type="EMBL" id="KKQ70266.1"/>
    </source>
</evidence>
<proteinExistence type="predicted"/>
<reference evidence="2 3" key="1">
    <citation type="journal article" date="2015" name="Nature">
        <title>rRNA introns, odd ribosomes, and small enigmatic genomes across a large radiation of phyla.</title>
        <authorList>
            <person name="Brown C.T."/>
            <person name="Hug L.A."/>
            <person name="Thomas B.C."/>
            <person name="Sharon I."/>
            <person name="Castelle C.J."/>
            <person name="Singh A."/>
            <person name="Wilkins M.J."/>
            <person name="Williams K.H."/>
            <person name="Banfield J.F."/>
        </authorList>
    </citation>
    <scope>NUCLEOTIDE SEQUENCE [LARGE SCALE GENOMIC DNA]</scope>
</reference>
<keyword evidence="1" id="KW-0812">Transmembrane</keyword>
<protein>
    <submittedName>
        <fullName evidence="2">Uncharacterized protein</fullName>
    </submittedName>
</protein>
<dbReference type="AlphaFoldDB" id="A0A0G0MZJ3"/>
<sequence>MENYITKMILENFIPAIFTTAGVFVLTSFAMYIHFSIRKSFYNKMIPLEVESVNKDKENINKLKKLLEDVLKKQFKNCANELVAELNTEIIRYELALWRKEMNISEWKDYSIYRYIINILNNRFSQ</sequence>
<keyword evidence="1" id="KW-0472">Membrane</keyword>
<name>A0A0G0MZJ3_9BACT</name>
<keyword evidence="1" id="KW-1133">Transmembrane helix</keyword>
<feature type="transmembrane region" description="Helical" evidence="1">
    <location>
        <begin position="12"/>
        <end position="35"/>
    </location>
</feature>
<evidence type="ECO:0000313" key="3">
    <source>
        <dbReference type="Proteomes" id="UP000034022"/>
    </source>
</evidence>
<evidence type="ECO:0000256" key="1">
    <source>
        <dbReference type="SAM" id="Phobius"/>
    </source>
</evidence>
<dbReference type="Proteomes" id="UP000034022">
    <property type="component" value="Unassembled WGS sequence"/>
</dbReference>
<dbReference type="EMBL" id="LBUU01000006">
    <property type="protein sequence ID" value="KKQ70266.1"/>
    <property type="molecule type" value="Genomic_DNA"/>
</dbReference>
<organism evidence="2 3">
    <name type="scientific">Candidatus Falkowbacteria bacterium GW2011_GWE1_38_31</name>
    <dbReference type="NCBI Taxonomy" id="1618638"/>
    <lineage>
        <taxon>Bacteria</taxon>
        <taxon>Candidatus Falkowiibacteriota</taxon>
    </lineage>
</organism>
<comment type="caution">
    <text evidence="2">The sequence shown here is derived from an EMBL/GenBank/DDBJ whole genome shotgun (WGS) entry which is preliminary data.</text>
</comment>
<gene>
    <name evidence="2" type="ORF">US91_C0006G0105</name>
</gene>